<dbReference type="AlphaFoldDB" id="A0A2H0UFX9"/>
<organism evidence="2 3">
    <name type="scientific">Candidatus Kaiserbacteria bacterium CG10_big_fil_rev_8_21_14_0_10_45_20</name>
    <dbReference type="NCBI Taxonomy" id="1974607"/>
    <lineage>
        <taxon>Bacteria</taxon>
        <taxon>Candidatus Kaiseribacteriota</taxon>
    </lineage>
</organism>
<dbReference type="EMBL" id="PFBH01000007">
    <property type="protein sequence ID" value="PIR85318.1"/>
    <property type="molecule type" value="Genomic_DNA"/>
</dbReference>
<protein>
    <recommendedName>
        <fullName evidence="1">LysM domain-containing protein</fullName>
    </recommendedName>
</protein>
<evidence type="ECO:0000313" key="2">
    <source>
        <dbReference type="EMBL" id="PIR85318.1"/>
    </source>
</evidence>
<dbReference type="InterPro" id="IPR050570">
    <property type="entry name" value="Cell_wall_metabolism_enzyme"/>
</dbReference>
<reference evidence="3" key="1">
    <citation type="submission" date="2017-09" db="EMBL/GenBank/DDBJ databases">
        <title>Depth-based differentiation of microbial function through sediment-hosted aquifers and enrichment of novel symbionts in the deep terrestrial subsurface.</title>
        <authorList>
            <person name="Probst A.J."/>
            <person name="Ladd B."/>
            <person name="Jarett J.K."/>
            <person name="Geller-Mcgrath D.E."/>
            <person name="Sieber C.M.K."/>
            <person name="Emerson J.B."/>
            <person name="Anantharaman K."/>
            <person name="Thomas B.C."/>
            <person name="Malmstrom R."/>
            <person name="Stieglmeier M."/>
            <person name="Klingl A."/>
            <person name="Woyke T."/>
            <person name="Ryan C.M."/>
            <person name="Banfield J.F."/>
        </authorList>
    </citation>
    <scope>NUCLEOTIDE SEQUENCE [LARGE SCALE GENOMIC DNA]</scope>
</reference>
<dbReference type="Pfam" id="PF01476">
    <property type="entry name" value="LysM"/>
    <property type="match status" value="2"/>
</dbReference>
<dbReference type="PANTHER" id="PTHR21666:SF290">
    <property type="entry name" value="PEPTIDASE M23 DOMAIN PROTEIN"/>
    <property type="match status" value="1"/>
</dbReference>
<feature type="domain" description="LysM" evidence="1">
    <location>
        <begin position="89"/>
        <end position="133"/>
    </location>
</feature>
<dbReference type="Gene3D" id="2.70.70.10">
    <property type="entry name" value="Glucose Permease (Domain IIA)"/>
    <property type="match status" value="1"/>
</dbReference>
<feature type="domain" description="LysM" evidence="1">
    <location>
        <begin position="139"/>
        <end position="183"/>
    </location>
</feature>
<dbReference type="PANTHER" id="PTHR21666">
    <property type="entry name" value="PEPTIDASE-RELATED"/>
    <property type="match status" value="1"/>
</dbReference>
<sequence length="323" mass="33619">MHAFSFSNLGWNFLSSTKQTTEELTATPLSLYTVSQTPALRAAVNIDPSPAKGGGDISIVGGVALQSEIGPSGTTADVETAKRGSDQISIYVVREGDSLSQIANMFGVSTNTLVWANDLGRGNVIRPGETLVILPVSGIRHTVVKGETLASIAKKYKGDIDEVLVFNNLSADAKLAVGDVVTVPYGVVPQTAKPVSTASVARGSGGPSLDGYFLRPVLSGHKTQGIHGYNAVDIGAPTGTNVMASASGEVILSRSYGYNGGYGQYIVIKHSNGTQTLYAHLSENFVSTGTQVVQGQVIGAVGSTGRSTGPHLHFEIRGARNPF</sequence>
<name>A0A2H0UFX9_9BACT</name>
<dbReference type="Gene3D" id="3.10.350.10">
    <property type="entry name" value="LysM domain"/>
    <property type="match status" value="2"/>
</dbReference>
<comment type="caution">
    <text evidence="2">The sequence shown here is derived from an EMBL/GenBank/DDBJ whole genome shotgun (WGS) entry which is preliminary data.</text>
</comment>
<dbReference type="InterPro" id="IPR011055">
    <property type="entry name" value="Dup_hybrid_motif"/>
</dbReference>
<dbReference type="Pfam" id="PF01551">
    <property type="entry name" value="Peptidase_M23"/>
    <property type="match status" value="1"/>
</dbReference>
<accession>A0A2H0UFX9</accession>
<evidence type="ECO:0000313" key="3">
    <source>
        <dbReference type="Proteomes" id="UP000229315"/>
    </source>
</evidence>
<dbReference type="InterPro" id="IPR036779">
    <property type="entry name" value="LysM_dom_sf"/>
</dbReference>
<gene>
    <name evidence="2" type="ORF">COU15_01325</name>
</gene>
<dbReference type="InterPro" id="IPR018392">
    <property type="entry name" value="LysM"/>
</dbReference>
<dbReference type="SUPFAM" id="SSF51261">
    <property type="entry name" value="Duplicated hybrid motif"/>
    <property type="match status" value="1"/>
</dbReference>
<proteinExistence type="predicted"/>
<dbReference type="CDD" id="cd00118">
    <property type="entry name" value="LysM"/>
    <property type="match status" value="2"/>
</dbReference>
<dbReference type="PROSITE" id="PS51782">
    <property type="entry name" value="LYSM"/>
    <property type="match status" value="2"/>
</dbReference>
<evidence type="ECO:0000259" key="1">
    <source>
        <dbReference type="PROSITE" id="PS51782"/>
    </source>
</evidence>
<dbReference type="GO" id="GO:0004222">
    <property type="term" value="F:metalloendopeptidase activity"/>
    <property type="evidence" value="ECO:0007669"/>
    <property type="project" value="TreeGrafter"/>
</dbReference>
<dbReference type="Proteomes" id="UP000229315">
    <property type="component" value="Unassembled WGS sequence"/>
</dbReference>
<dbReference type="SMART" id="SM00257">
    <property type="entry name" value="LysM"/>
    <property type="match status" value="2"/>
</dbReference>
<dbReference type="CDD" id="cd12797">
    <property type="entry name" value="M23_peptidase"/>
    <property type="match status" value="1"/>
</dbReference>
<dbReference type="InterPro" id="IPR016047">
    <property type="entry name" value="M23ase_b-sheet_dom"/>
</dbReference>